<dbReference type="GO" id="GO:0006270">
    <property type="term" value="P:DNA replication initiation"/>
    <property type="evidence" value="ECO:0007669"/>
    <property type="project" value="TreeGrafter"/>
</dbReference>
<dbReference type="EMBL" id="KZ155771">
    <property type="protein sequence ID" value="OUS49306.1"/>
    <property type="molecule type" value="Genomic_DNA"/>
</dbReference>
<dbReference type="eggNOG" id="KOG2227">
    <property type="taxonomic scope" value="Eukaryota"/>
</dbReference>
<evidence type="ECO:0000313" key="8">
    <source>
        <dbReference type="EMBL" id="OUS49306.1"/>
    </source>
</evidence>
<dbReference type="InterPro" id="IPR036390">
    <property type="entry name" value="WH_DNA-bd_sf"/>
</dbReference>
<keyword evidence="4" id="KW-0805">Transcription regulation</keyword>
<evidence type="ECO:0000256" key="4">
    <source>
        <dbReference type="ARBA" id="ARBA00023015"/>
    </source>
</evidence>
<comment type="subcellular location">
    <subcellularLocation>
        <location evidence="1">Nucleus</location>
    </subcellularLocation>
</comment>
<dbReference type="SMART" id="SM01074">
    <property type="entry name" value="Cdc6_C"/>
    <property type="match status" value="1"/>
</dbReference>
<dbReference type="InterPro" id="IPR003593">
    <property type="entry name" value="AAA+_ATPase"/>
</dbReference>
<dbReference type="GO" id="GO:0005634">
    <property type="term" value="C:nucleus"/>
    <property type="evidence" value="ECO:0007669"/>
    <property type="project" value="UniProtKB-SubCell"/>
</dbReference>
<feature type="region of interest" description="Disordered" evidence="6">
    <location>
        <begin position="492"/>
        <end position="512"/>
    </location>
</feature>
<feature type="region of interest" description="Disordered" evidence="6">
    <location>
        <begin position="399"/>
        <end position="419"/>
    </location>
</feature>
<dbReference type="Pfam" id="PF13401">
    <property type="entry name" value="AAA_22"/>
    <property type="match status" value="1"/>
</dbReference>
<feature type="domain" description="MBD" evidence="7">
    <location>
        <begin position="333"/>
        <end position="405"/>
    </location>
</feature>
<evidence type="ECO:0000256" key="3">
    <source>
        <dbReference type="ARBA" id="ARBA00022705"/>
    </source>
</evidence>
<sequence length="1129" mass="126572">MPDDAVDALQTVDVNAPVPQPSDAPSQEERKRVENVQNQISTARDDLPLKDDSGADDAPLTASKAGETPTGASVQPVAKKPRTTNGERAPREIDLDALPETLREWKTNAERELRSLWGKHRLRLLDWFEVKGSINKCIVSCPSGALREKMRELRDDGVFGSSMVPYLQLLRDVFDETDEYKDNLDDELNYDDFYDDDSEDEDSDEDEDEEDEADEEEEIPQIARAPKATPATEPTRNTSKPGASRSAPTTEEMDEIRIKFSKFCQFLGQYFSEKRCEVEDVVEIVDRAREDGFEDAQEVNKFLEIMQRRNMIMYDQNDWRDAREAIRDLRAYVRAKERVDIYDIGEWRAEIRFRKSGDSAGVKDKYFYAPCGTRFRSQKDVRAFAVKAIKSAGAKSGEKRRVETVERGAKRMKKTSAPKKTAKEAAFEEFLQQVAAVTGRDVRGDGWRVELFERKSGKGGAWKEFFSPRGHKLRSMREVFHYLSHMNSIDEVRTGEEEEEEEGGEGARPSMEELEEIERREAEKHAALITRPVTALVERAAPSVQVTGVEVDEDMDEDRLAMQFMDITGFEPLYETVEELRAMVKKERAQAAVKINDSSSAFKFNTSSRSQRMTLEELPNGSRSAREEDERKRVEQRALIDKMKAKNQNVEDFIGNISEADWRGDGRVPKFLGNTSVPDIVRGGTRIGAAPQIAGTEAEIKCLPSTKPAAIPEVDRPPFDPTDTNAVSTLKAAMHTSATPQETRCRDIERAKVIDLIQGCLRDHRPGSMYLAGLPGTGKTLTLKDVQRTTEKWGISGKTRPRVVFMNCMSVHDPKAIFGLILDELNENVTATDRDPAKESVEFSDVPEIMALRRVVTEMKGGMVIILLDEMDQLVTRAQEVLYELFALPALRGSRCVLAGVSNALNLTDRVLPRLRARGCEPQLVTFAAYDGNQLKELLKQRLAVLPFNAFEDSALELCSRKVGAATGDMRKALNVCATAIDICVQEATKSTEEAHMAKGGVKIAHMARALSKTFSNPVVDSIRALPQMQQLVLCSAAKLFHSVGTVETTTGTLHDRYVVVCKTAGVKELSQGEFYNMCTALEDHALVKVGKSGNDRMRKLKLQVKYDDVVFALQGVHFFRNLLGVTNQ</sequence>
<evidence type="ECO:0000256" key="6">
    <source>
        <dbReference type="SAM" id="MobiDB-lite"/>
    </source>
</evidence>
<keyword evidence="5" id="KW-0804">Transcription</keyword>
<dbReference type="InterPro" id="IPR027417">
    <property type="entry name" value="P-loop_NTPase"/>
</dbReference>
<dbReference type="Pfam" id="PF09079">
    <property type="entry name" value="WHD_Cdc6"/>
    <property type="match status" value="1"/>
</dbReference>
<dbReference type="GO" id="GO:0033314">
    <property type="term" value="P:mitotic DNA replication checkpoint signaling"/>
    <property type="evidence" value="ECO:0007669"/>
    <property type="project" value="TreeGrafter"/>
</dbReference>
<protein>
    <recommendedName>
        <fullName evidence="7">MBD domain-containing protein</fullName>
    </recommendedName>
</protein>
<dbReference type="SMART" id="SM00382">
    <property type="entry name" value="AAA"/>
    <property type="match status" value="1"/>
</dbReference>
<dbReference type="PROSITE" id="PS50982">
    <property type="entry name" value="MBD"/>
    <property type="match status" value="1"/>
</dbReference>
<dbReference type="Gene3D" id="1.10.8.60">
    <property type="match status" value="1"/>
</dbReference>
<dbReference type="AlphaFoldDB" id="A0A1Y5IIA6"/>
<dbReference type="InterPro" id="IPR001739">
    <property type="entry name" value="Methyl_CpG_DNA-bd"/>
</dbReference>
<evidence type="ECO:0000256" key="1">
    <source>
        <dbReference type="ARBA" id="ARBA00004123"/>
    </source>
</evidence>
<accession>A0A1Y5IIA6</accession>
<keyword evidence="3" id="KW-0235">DNA replication</keyword>
<dbReference type="InterPro" id="IPR049945">
    <property type="entry name" value="AAA_22"/>
</dbReference>
<dbReference type="SUPFAM" id="SSF54171">
    <property type="entry name" value="DNA-binding domain"/>
    <property type="match status" value="2"/>
</dbReference>
<dbReference type="InterPro" id="IPR050311">
    <property type="entry name" value="ORC1/CDC6"/>
</dbReference>
<comment type="similarity">
    <text evidence="2">Belongs to the CDC6/cdc18 family.</text>
</comment>
<feature type="compositionally biased region" description="Acidic residues" evidence="6">
    <location>
        <begin position="185"/>
        <end position="219"/>
    </location>
</feature>
<dbReference type="GO" id="GO:0003688">
    <property type="term" value="F:DNA replication origin binding"/>
    <property type="evidence" value="ECO:0007669"/>
    <property type="project" value="TreeGrafter"/>
</dbReference>
<dbReference type="SUPFAM" id="SSF46785">
    <property type="entry name" value="Winged helix' DNA-binding domain"/>
    <property type="match status" value="1"/>
</dbReference>
<dbReference type="Pfam" id="PF01429">
    <property type="entry name" value="MBD"/>
    <property type="match status" value="2"/>
</dbReference>
<feature type="compositionally biased region" description="Polar residues" evidence="6">
    <location>
        <begin position="232"/>
        <end position="249"/>
    </location>
</feature>
<organism evidence="8">
    <name type="scientific">Ostreococcus tauri</name>
    <name type="common">Marine green alga</name>
    <dbReference type="NCBI Taxonomy" id="70448"/>
    <lineage>
        <taxon>Eukaryota</taxon>
        <taxon>Viridiplantae</taxon>
        <taxon>Chlorophyta</taxon>
        <taxon>Mamiellophyceae</taxon>
        <taxon>Mamiellales</taxon>
        <taxon>Bathycoccaceae</taxon>
        <taxon>Ostreococcus</taxon>
    </lineage>
</organism>
<dbReference type="InterPro" id="IPR015163">
    <property type="entry name" value="Cdc6_C"/>
</dbReference>
<dbReference type="InterPro" id="IPR016177">
    <property type="entry name" value="DNA-bd_dom_sf"/>
</dbReference>
<dbReference type="Proteomes" id="UP000195557">
    <property type="component" value="Unassembled WGS sequence"/>
</dbReference>
<proteinExistence type="inferred from homology"/>
<dbReference type="SUPFAM" id="SSF52540">
    <property type="entry name" value="P-loop containing nucleoside triphosphate hydrolases"/>
    <property type="match status" value="1"/>
</dbReference>
<dbReference type="Gene3D" id="3.40.50.300">
    <property type="entry name" value="P-loop containing nucleotide triphosphate hydrolases"/>
    <property type="match status" value="1"/>
</dbReference>
<dbReference type="Gene3D" id="3.30.890.10">
    <property type="entry name" value="Methyl-cpg-binding Protein 2, Chain A"/>
    <property type="match status" value="2"/>
</dbReference>
<reference evidence="8" key="1">
    <citation type="submission" date="2017-04" db="EMBL/GenBank/DDBJ databases">
        <title>Population genomics of picophytoplankton unveils novel chromosome hypervariability.</title>
        <authorList>
            <consortium name="DOE Joint Genome Institute"/>
            <person name="Blanc-Mathieu R."/>
            <person name="Krasovec M."/>
            <person name="Hebrard M."/>
            <person name="Yau S."/>
            <person name="Desgranges E."/>
            <person name="Martin J."/>
            <person name="Schackwitz W."/>
            <person name="Kuo A."/>
            <person name="Salin G."/>
            <person name="Donnadieu C."/>
            <person name="Desdevises Y."/>
            <person name="Sanchez-Ferandin S."/>
            <person name="Moreau H."/>
            <person name="Rivals E."/>
            <person name="Grigoriev I.V."/>
            <person name="Grimsley N."/>
            <person name="Eyre-Walker A."/>
            <person name="Piganeau G."/>
        </authorList>
    </citation>
    <scope>NUCLEOTIDE SEQUENCE [LARGE SCALE GENOMIC DNA]</scope>
    <source>
        <strain evidence="8">RCC 1115</strain>
    </source>
</reference>
<dbReference type="PANTHER" id="PTHR10763:SF26">
    <property type="entry name" value="CELL DIVISION CONTROL PROTEIN 6 HOMOLOG"/>
    <property type="match status" value="1"/>
</dbReference>
<evidence type="ECO:0000256" key="5">
    <source>
        <dbReference type="ARBA" id="ARBA00023163"/>
    </source>
</evidence>
<dbReference type="PANTHER" id="PTHR10763">
    <property type="entry name" value="CELL DIVISION CONTROL PROTEIN 6-RELATED"/>
    <property type="match status" value="1"/>
</dbReference>
<dbReference type="InterPro" id="IPR036388">
    <property type="entry name" value="WH-like_DNA-bd_sf"/>
</dbReference>
<name>A0A1Y5IIA6_OSTTA</name>
<feature type="region of interest" description="Disordered" evidence="6">
    <location>
        <begin position="185"/>
        <end position="251"/>
    </location>
</feature>
<feature type="compositionally biased region" description="Basic and acidic residues" evidence="6">
    <location>
        <begin position="399"/>
        <end position="409"/>
    </location>
</feature>
<feature type="compositionally biased region" description="Basic and acidic residues" evidence="6">
    <location>
        <begin position="43"/>
        <end position="53"/>
    </location>
</feature>
<feature type="region of interest" description="Disordered" evidence="6">
    <location>
        <begin position="1"/>
        <end position="91"/>
    </location>
</feature>
<evidence type="ECO:0000256" key="2">
    <source>
        <dbReference type="ARBA" id="ARBA00006184"/>
    </source>
</evidence>
<dbReference type="CDD" id="cd08768">
    <property type="entry name" value="Cdc6_C"/>
    <property type="match status" value="1"/>
</dbReference>
<gene>
    <name evidence="8" type="ORF">BE221DRAFT_143305</name>
</gene>
<evidence type="ECO:0000259" key="7">
    <source>
        <dbReference type="PROSITE" id="PS50982"/>
    </source>
</evidence>
<feature type="region of interest" description="Disordered" evidence="6">
    <location>
        <begin position="606"/>
        <end position="631"/>
    </location>
</feature>
<dbReference type="Gene3D" id="1.10.10.10">
    <property type="entry name" value="Winged helix-like DNA-binding domain superfamily/Winged helix DNA-binding domain"/>
    <property type="match status" value="1"/>
</dbReference>
<dbReference type="GO" id="GO:0016887">
    <property type="term" value="F:ATP hydrolysis activity"/>
    <property type="evidence" value="ECO:0007669"/>
    <property type="project" value="InterPro"/>
</dbReference>